<feature type="region of interest" description="Disordered" evidence="1">
    <location>
        <begin position="280"/>
        <end position="302"/>
    </location>
</feature>
<dbReference type="PANTHER" id="PTHR36698:SF2">
    <property type="entry name" value="MCE_MLAD DOMAIN-CONTAINING PROTEIN"/>
    <property type="match status" value="1"/>
</dbReference>
<feature type="domain" description="Mce/MlaD" evidence="2">
    <location>
        <begin position="45"/>
        <end position="112"/>
    </location>
</feature>
<name>A0A0F7KC28_9PROT</name>
<dbReference type="EMBL" id="CP011451">
    <property type="protein sequence ID" value="AKH37156.1"/>
    <property type="molecule type" value="Genomic_DNA"/>
</dbReference>
<dbReference type="KEGG" id="nco:AAW31_03925"/>
<dbReference type="Proteomes" id="UP000034156">
    <property type="component" value="Chromosome"/>
</dbReference>
<evidence type="ECO:0000256" key="1">
    <source>
        <dbReference type="SAM" id="MobiDB-lite"/>
    </source>
</evidence>
<dbReference type="OrthoDB" id="5294672at2"/>
<dbReference type="PATRIC" id="fig|44574.3.peg.941"/>
<organism evidence="3 5">
    <name type="scientific">Nitrosomonas communis</name>
    <dbReference type="NCBI Taxonomy" id="44574"/>
    <lineage>
        <taxon>Bacteria</taxon>
        <taxon>Pseudomonadati</taxon>
        <taxon>Pseudomonadota</taxon>
        <taxon>Betaproteobacteria</taxon>
        <taxon>Nitrosomonadales</taxon>
        <taxon>Nitrosomonadaceae</taxon>
        <taxon>Nitrosomonas</taxon>
    </lineage>
</organism>
<evidence type="ECO:0000313" key="5">
    <source>
        <dbReference type="Proteomes" id="UP000034156"/>
    </source>
</evidence>
<sequence length="302" mass="33483">MENRAHALAAGLFVILLGMAAAAAIMWFSDQKILHDHYILVSKEGSVAGLNPESSVRFRGVPVGKVENIRFDPQNPNLILIRIAVRSHVVFPKNIYAQLSTLGITGLAFIEMNIEGKEPSDELLSPDERIPLRPSFVKELSTSLEDLLNNSNHAIKRINSLLNEQNQEQIHTILTGLVQALRRYDSLADQLQSGIQSLPDLTSEVGLVFKQTNQLFADINQTLGKINRQNGLADNLTQNSRELTDTLLKLREVSTAITESSYHINRMILKLEEQPQSLLFGSPPTLPGPGENGFVPPRKIMP</sequence>
<reference evidence="4 6" key="3">
    <citation type="submission" date="2019-07" db="EMBL/GenBank/DDBJ databases">
        <title>Active sludge and wastewater microbial communities from Klosterneuburg, Austria.</title>
        <authorList>
            <person name="Wagner M."/>
        </authorList>
    </citation>
    <scope>NUCLEOTIDE SEQUENCE [LARGE SCALE GENOMIC DNA]</scope>
    <source>
        <strain evidence="4 6">Nm2</strain>
    </source>
</reference>
<proteinExistence type="predicted"/>
<dbReference type="EMBL" id="VNHT01000001">
    <property type="protein sequence ID" value="TYP94518.1"/>
    <property type="molecule type" value="Genomic_DNA"/>
</dbReference>
<dbReference type="PANTHER" id="PTHR36698">
    <property type="entry name" value="BLL5892 PROTEIN"/>
    <property type="match status" value="1"/>
</dbReference>
<accession>A0A0F7KC28</accession>
<evidence type="ECO:0000313" key="3">
    <source>
        <dbReference type="EMBL" id="AKH37156.1"/>
    </source>
</evidence>
<dbReference type="RefSeq" id="WP_046849250.1">
    <property type="nucleotide sequence ID" value="NZ_CP011451.1"/>
</dbReference>
<dbReference type="Proteomes" id="UP000324176">
    <property type="component" value="Unassembled WGS sequence"/>
</dbReference>
<keyword evidence="5" id="KW-1185">Reference proteome</keyword>
<evidence type="ECO:0000313" key="6">
    <source>
        <dbReference type="Proteomes" id="UP000324176"/>
    </source>
</evidence>
<dbReference type="Pfam" id="PF02470">
    <property type="entry name" value="MlaD"/>
    <property type="match status" value="1"/>
</dbReference>
<reference evidence="5" key="1">
    <citation type="submission" date="2015-05" db="EMBL/GenBank/DDBJ databases">
        <title>Draft genome of Nitrosomonas communis strain Nm2.</title>
        <authorList>
            <person name="Kozlowski J.A."/>
            <person name="Kits K.D."/>
            <person name="Stein L.Y."/>
        </authorList>
    </citation>
    <scope>NUCLEOTIDE SEQUENCE [LARGE SCALE GENOMIC DNA]</scope>
    <source>
        <strain evidence="5">Nm2</strain>
    </source>
</reference>
<gene>
    <name evidence="3" type="ORF">AAW31_03925</name>
    <name evidence="4" type="ORF">BCL69_100149</name>
</gene>
<evidence type="ECO:0000313" key="4">
    <source>
        <dbReference type="EMBL" id="TYP94518.1"/>
    </source>
</evidence>
<evidence type="ECO:0000259" key="2">
    <source>
        <dbReference type="Pfam" id="PF02470"/>
    </source>
</evidence>
<dbReference type="InterPro" id="IPR003399">
    <property type="entry name" value="Mce/MlaD"/>
</dbReference>
<dbReference type="AlphaFoldDB" id="A0A0F7KC28"/>
<reference evidence="3 5" key="2">
    <citation type="journal article" date="2016" name="Genome Announc.">
        <title>Genome Sequence of Nitrosomonas communis Strain Nm2, a Mesophilic Ammonia-Oxidizing Bacterium Isolated from Mediterranean Soil.</title>
        <authorList>
            <person name="Kozlowski J.A."/>
            <person name="Kits K.D."/>
            <person name="Stein L.Y."/>
        </authorList>
    </citation>
    <scope>NUCLEOTIDE SEQUENCE [LARGE SCALE GENOMIC DNA]</scope>
    <source>
        <strain evidence="3 5">Nm2</strain>
    </source>
</reference>
<protein>
    <submittedName>
        <fullName evidence="3">Mammalian cell entry protein</fullName>
    </submittedName>
    <submittedName>
        <fullName evidence="4">Phospholipid/cholesterol/gamma-HCH transport system substrate-binding protein</fullName>
    </submittedName>
</protein>